<gene>
    <name evidence="2" type="ORF">GCM10008933_22320</name>
</gene>
<dbReference type="SUPFAM" id="SSF143597">
    <property type="entry name" value="YojJ-like"/>
    <property type="match status" value="1"/>
</dbReference>
<sequence length="127" mass="14424">MEGNCDSYSPQQTDVYNQFQHLSSKIKSMLASMDQEGIDILKNLKMLSRICSDTGKLVSAYHLSRLRIPYTSQCNEIFKAIKLLSEQRKGALIIVEREDKINDWITVGTPLSAKISNTLLVSIFHRC</sequence>
<dbReference type="Gene3D" id="3.40.1700.10">
    <property type="entry name" value="DNA integrity scanning protein, DisA, N-terminal domain"/>
    <property type="match status" value="1"/>
</dbReference>
<name>A0ABN0YCE7_9BACL</name>
<protein>
    <recommendedName>
        <fullName evidence="1">DAC domain-containing protein</fullName>
    </recommendedName>
</protein>
<accession>A0ABN0YCE7</accession>
<feature type="domain" description="DAC" evidence="1">
    <location>
        <begin position="79"/>
        <end position="125"/>
    </location>
</feature>
<keyword evidence="3" id="KW-1185">Reference proteome</keyword>
<dbReference type="Proteomes" id="UP001500340">
    <property type="component" value="Unassembled WGS sequence"/>
</dbReference>
<dbReference type="InterPro" id="IPR003390">
    <property type="entry name" value="DNA_integrity_scan_DisA_N"/>
</dbReference>
<organism evidence="2 3">
    <name type="scientific">Paenibacillus motobuensis</name>
    <dbReference type="NCBI Taxonomy" id="295324"/>
    <lineage>
        <taxon>Bacteria</taxon>
        <taxon>Bacillati</taxon>
        <taxon>Bacillota</taxon>
        <taxon>Bacilli</taxon>
        <taxon>Bacillales</taxon>
        <taxon>Paenibacillaceae</taxon>
        <taxon>Paenibacillus</taxon>
    </lineage>
</organism>
<dbReference type="InterPro" id="IPR036888">
    <property type="entry name" value="DNA_integrity_DisA_N_sf"/>
</dbReference>
<comment type="caution">
    <text evidence="2">The sequence shown here is derived from an EMBL/GenBank/DDBJ whole genome shotgun (WGS) entry which is preliminary data.</text>
</comment>
<dbReference type="Pfam" id="PF02457">
    <property type="entry name" value="DAC"/>
    <property type="match status" value="1"/>
</dbReference>
<dbReference type="RefSeq" id="WP_343860996.1">
    <property type="nucleotide sequence ID" value="NZ_BAAACX010000009.1"/>
</dbReference>
<proteinExistence type="predicted"/>
<evidence type="ECO:0000313" key="2">
    <source>
        <dbReference type="EMBL" id="GAA0390924.1"/>
    </source>
</evidence>
<evidence type="ECO:0000313" key="3">
    <source>
        <dbReference type="Proteomes" id="UP001500340"/>
    </source>
</evidence>
<dbReference type="EMBL" id="BAAACX010000009">
    <property type="protein sequence ID" value="GAA0390924.1"/>
    <property type="molecule type" value="Genomic_DNA"/>
</dbReference>
<reference evidence="2 3" key="1">
    <citation type="journal article" date="2019" name="Int. J. Syst. Evol. Microbiol.">
        <title>The Global Catalogue of Microorganisms (GCM) 10K type strain sequencing project: providing services to taxonomists for standard genome sequencing and annotation.</title>
        <authorList>
            <consortium name="The Broad Institute Genomics Platform"/>
            <consortium name="The Broad Institute Genome Sequencing Center for Infectious Disease"/>
            <person name="Wu L."/>
            <person name="Ma J."/>
        </authorList>
    </citation>
    <scope>NUCLEOTIDE SEQUENCE [LARGE SCALE GENOMIC DNA]</scope>
    <source>
        <strain evidence="2 3">JCM 12774</strain>
    </source>
</reference>
<evidence type="ECO:0000259" key="1">
    <source>
        <dbReference type="Pfam" id="PF02457"/>
    </source>
</evidence>